<dbReference type="Proteomes" id="UP000583454">
    <property type="component" value="Unassembled WGS sequence"/>
</dbReference>
<gene>
    <name evidence="4" type="ORF">HNR00_004110</name>
</gene>
<dbReference type="Gene3D" id="3.30.565.10">
    <property type="entry name" value="Histidine kinase-like ATPase, C-terminal domain"/>
    <property type="match status" value="1"/>
</dbReference>
<comment type="catalytic activity">
    <reaction evidence="1">
        <text>ATP + protein L-histidine = ADP + protein N-phospho-L-histidine.</text>
        <dbReference type="EC" id="2.7.13.3"/>
    </reaction>
</comment>
<name>A0A840ZP27_9HYPH</name>
<organism evidence="4 5">
    <name type="scientific">Methylorubrum rhodinum</name>
    <dbReference type="NCBI Taxonomy" id="29428"/>
    <lineage>
        <taxon>Bacteria</taxon>
        <taxon>Pseudomonadati</taxon>
        <taxon>Pseudomonadota</taxon>
        <taxon>Alphaproteobacteria</taxon>
        <taxon>Hyphomicrobiales</taxon>
        <taxon>Methylobacteriaceae</taxon>
        <taxon>Methylorubrum</taxon>
    </lineage>
</organism>
<reference evidence="4 5" key="1">
    <citation type="submission" date="2020-08" db="EMBL/GenBank/DDBJ databases">
        <title>Genomic Encyclopedia of Type Strains, Phase IV (KMG-IV): sequencing the most valuable type-strain genomes for metagenomic binning, comparative biology and taxonomic classification.</title>
        <authorList>
            <person name="Goeker M."/>
        </authorList>
    </citation>
    <scope>NUCLEOTIDE SEQUENCE [LARGE SCALE GENOMIC DNA]</scope>
    <source>
        <strain evidence="4 5">DSM 2163</strain>
    </source>
</reference>
<dbReference type="GO" id="GO:0005886">
    <property type="term" value="C:plasma membrane"/>
    <property type="evidence" value="ECO:0007669"/>
    <property type="project" value="TreeGrafter"/>
</dbReference>
<dbReference type="EC" id="2.7.13.3" evidence="2"/>
<dbReference type="PROSITE" id="PS50109">
    <property type="entry name" value="HIS_KIN"/>
    <property type="match status" value="1"/>
</dbReference>
<dbReference type="InterPro" id="IPR004358">
    <property type="entry name" value="Sig_transdc_His_kin-like_C"/>
</dbReference>
<accession>A0A840ZP27</accession>
<keyword evidence="4" id="KW-0418">Kinase</keyword>
<keyword evidence="5" id="KW-1185">Reference proteome</keyword>
<feature type="domain" description="Histidine kinase" evidence="3">
    <location>
        <begin position="1"/>
        <end position="76"/>
    </location>
</feature>
<dbReference type="InterPro" id="IPR003594">
    <property type="entry name" value="HATPase_dom"/>
</dbReference>
<protein>
    <recommendedName>
        <fullName evidence="2">histidine kinase</fullName>
        <ecNumber evidence="2">2.7.13.3</ecNumber>
    </recommendedName>
</protein>
<dbReference type="GO" id="GO:0000155">
    <property type="term" value="F:phosphorelay sensor kinase activity"/>
    <property type="evidence" value="ECO:0007669"/>
    <property type="project" value="TreeGrafter"/>
</dbReference>
<dbReference type="SUPFAM" id="SSF55874">
    <property type="entry name" value="ATPase domain of HSP90 chaperone/DNA topoisomerase II/histidine kinase"/>
    <property type="match status" value="1"/>
</dbReference>
<dbReference type="RefSeq" id="WP_376770399.1">
    <property type="nucleotide sequence ID" value="NZ_JACHOP010000022.1"/>
</dbReference>
<dbReference type="PANTHER" id="PTHR45569:SF1">
    <property type="entry name" value="SENSOR PROTEIN KDPD"/>
    <property type="match status" value="1"/>
</dbReference>
<dbReference type="PRINTS" id="PR00344">
    <property type="entry name" value="BCTRLSENSOR"/>
</dbReference>
<proteinExistence type="predicted"/>
<evidence type="ECO:0000259" key="3">
    <source>
        <dbReference type="PROSITE" id="PS50109"/>
    </source>
</evidence>
<sequence>MILAVLDEGEGLPEDETERVLDKFHRLRKGDRVRAGTGLGLAIARGFVEAMGGTVTAGNRRDRSGAVFTVTLPIPSPIPSVGDAA</sequence>
<dbReference type="Pfam" id="PF02518">
    <property type="entry name" value="HATPase_c"/>
    <property type="match status" value="1"/>
</dbReference>
<dbReference type="EMBL" id="JACHOP010000022">
    <property type="protein sequence ID" value="MBB5759376.1"/>
    <property type="molecule type" value="Genomic_DNA"/>
</dbReference>
<evidence type="ECO:0000313" key="4">
    <source>
        <dbReference type="EMBL" id="MBB5759376.1"/>
    </source>
</evidence>
<dbReference type="AlphaFoldDB" id="A0A840ZP27"/>
<dbReference type="InterPro" id="IPR036890">
    <property type="entry name" value="HATPase_C_sf"/>
</dbReference>
<dbReference type="PANTHER" id="PTHR45569">
    <property type="entry name" value="SENSOR PROTEIN KDPD"/>
    <property type="match status" value="1"/>
</dbReference>
<evidence type="ECO:0000256" key="2">
    <source>
        <dbReference type="ARBA" id="ARBA00012438"/>
    </source>
</evidence>
<dbReference type="InterPro" id="IPR052023">
    <property type="entry name" value="Histidine_kinase_KdpD"/>
</dbReference>
<evidence type="ECO:0000256" key="1">
    <source>
        <dbReference type="ARBA" id="ARBA00000085"/>
    </source>
</evidence>
<evidence type="ECO:0000313" key="5">
    <source>
        <dbReference type="Proteomes" id="UP000583454"/>
    </source>
</evidence>
<comment type="caution">
    <text evidence="4">The sequence shown here is derived from an EMBL/GenBank/DDBJ whole genome shotgun (WGS) entry which is preliminary data.</text>
</comment>
<dbReference type="InterPro" id="IPR005467">
    <property type="entry name" value="His_kinase_dom"/>
</dbReference>
<keyword evidence="4" id="KW-0808">Transferase</keyword>